<evidence type="ECO:0000256" key="7">
    <source>
        <dbReference type="ARBA" id="ARBA00022989"/>
    </source>
</evidence>
<keyword evidence="4 9" id="KW-1003">Cell membrane</keyword>
<keyword evidence="12" id="KW-0645">Protease</keyword>
<dbReference type="NCBIfam" id="TIGR01843">
    <property type="entry name" value="type_I_hlyD"/>
    <property type="match status" value="1"/>
</dbReference>
<evidence type="ECO:0000313" key="12">
    <source>
        <dbReference type="EMBL" id="SEG03109.1"/>
    </source>
</evidence>
<dbReference type="GO" id="GO:0006508">
    <property type="term" value="P:proteolysis"/>
    <property type="evidence" value="ECO:0007669"/>
    <property type="project" value="UniProtKB-KW"/>
</dbReference>
<organism evidence="12 13">
    <name type="scientific">Nitrosomonas ureae</name>
    <dbReference type="NCBI Taxonomy" id="44577"/>
    <lineage>
        <taxon>Bacteria</taxon>
        <taxon>Pseudomonadati</taxon>
        <taxon>Pseudomonadota</taxon>
        <taxon>Betaproteobacteria</taxon>
        <taxon>Nitrosomonadales</taxon>
        <taxon>Nitrosomonadaceae</taxon>
        <taxon>Nitrosomonas</taxon>
    </lineage>
</organism>
<dbReference type="Pfam" id="PF26002">
    <property type="entry name" value="Beta-barrel_AprE"/>
    <property type="match status" value="1"/>
</dbReference>
<sequence>MKLVAEEKESIIESVPMVDLSTQVKTDETTYTKLGWWIVLAGFCGFILWSSIAPLDKGVPVMGTVTVASHLQAVQHQTGGIIDDILIKEGDHVKQGQILVHMNDVQIKAQAEITRSQLYAARAIEARLLAERDGASEITFPKELLAAQNDSRITNNISIQNQLFSSRKLALQHEIAAIDESTAGLKLQLRGLEASRGSKNQQLKFLEEQLFSLRDLAMDGFVPHNRVLELERSYTQLTGEISSDIGNIGRTQRQITEFEQRRIHRLQEYQKEVRQALSDVQREAEVLSSRLIGQDFELANVEVKAPVDGIVVGMNVFTKGGVISPGFKLMDIVPSDDMLIITGQVPVHLIDKIHVDLPVDLIFSALNQKKTPNIPGIVTQVSADRLVDEQSGFPFYSIKAKVTPEGMRQLTDEQIRAGMPVEIFIKTGERSLMNYLFKPILDRVHSSLSEE</sequence>
<feature type="domain" description="AprE-like long alpha-helical hairpin" evidence="10">
    <location>
        <begin position="108"/>
        <end position="293"/>
    </location>
</feature>
<dbReference type="EMBL" id="FNUX01000021">
    <property type="protein sequence ID" value="SEG03109.1"/>
    <property type="molecule type" value="Genomic_DNA"/>
</dbReference>
<feature type="transmembrane region" description="Helical" evidence="9">
    <location>
        <begin position="34"/>
        <end position="52"/>
    </location>
</feature>
<evidence type="ECO:0000256" key="5">
    <source>
        <dbReference type="ARBA" id="ARBA00022519"/>
    </source>
</evidence>
<keyword evidence="12" id="KW-0378">Hydrolase</keyword>
<dbReference type="SUPFAM" id="SSF111369">
    <property type="entry name" value="HlyD-like secretion proteins"/>
    <property type="match status" value="1"/>
</dbReference>
<dbReference type="Gene3D" id="2.40.50.100">
    <property type="match status" value="1"/>
</dbReference>
<dbReference type="InterPro" id="IPR058781">
    <property type="entry name" value="HH_AprE-like"/>
</dbReference>
<dbReference type="GO" id="GO:0008233">
    <property type="term" value="F:peptidase activity"/>
    <property type="evidence" value="ECO:0007669"/>
    <property type="project" value="UniProtKB-KW"/>
</dbReference>
<keyword evidence="6 9" id="KW-0812">Transmembrane</keyword>
<proteinExistence type="inferred from homology"/>
<dbReference type="PANTHER" id="PTHR30386:SF17">
    <property type="entry name" value="ALKALINE PROTEASE SECRETION PROTEIN APRE"/>
    <property type="match status" value="1"/>
</dbReference>
<dbReference type="Pfam" id="PF25994">
    <property type="entry name" value="HH_AprE"/>
    <property type="match status" value="1"/>
</dbReference>
<dbReference type="InterPro" id="IPR050739">
    <property type="entry name" value="MFP"/>
</dbReference>
<keyword evidence="5 9" id="KW-0997">Cell inner membrane</keyword>
<dbReference type="Gene3D" id="1.10.287.1490">
    <property type="match status" value="1"/>
</dbReference>
<protein>
    <recommendedName>
        <fullName evidence="9">Membrane fusion protein (MFP) family protein</fullName>
    </recommendedName>
</protein>
<feature type="domain" description="AprE-like beta-barrel" evidence="11">
    <location>
        <begin position="339"/>
        <end position="428"/>
    </location>
</feature>
<evidence type="ECO:0000256" key="8">
    <source>
        <dbReference type="ARBA" id="ARBA00023136"/>
    </source>
</evidence>
<dbReference type="InterPro" id="IPR010129">
    <property type="entry name" value="T1SS_HlyD"/>
</dbReference>
<evidence type="ECO:0000259" key="10">
    <source>
        <dbReference type="Pfam" id="PF25994"/>
    </source>
</evidence>
<dbReference type="PRINTS" id="PR01490">
    <property type="entry name" value="RTXTOXIND"/>
</dbReference>
<accession>A0A1H5WU78</accession>
<evidence type="ECO:0000256" key="3">
    <source>
        <dbReference type="ARBA" id="ARBA00022448"/>
    </source>
</evidence>
<evidence type="ECO:0000259" key="11">
    <source>
        <dbReference type="Pfam" id="PF26002"/>
    </source>
</evidence>
<evidence type="ECO:0000256" key="9">
    <source>
        <dbReference type="RuleBase" id="RU365093"/>
    </source>
</evidence>
<dbReference type="Proteomes" id="UP000236753">
    <property type="component" value="Unassembled WGS sequence"/>
</dbReference>
<dbReference type="GO" id="GO:0015031">
    <property type="term" value="P:protein transport"/>
    <property type="evidence" value="ECO:0007669"/>
    <property type="project" value="InterPro"/>
</dbReference>
<comment type="subcellular location">
    <subcellularLocation>
        <location evidence="1 9">Cell inner membrane</location>
        <topology evidence="1 9">Single-pass membrane protein</topology>
    </subcellularLocation>
</comment>
<name>A0A1H5WU78_9PROT</name>
<evidence type="ECO:0000256" key="6">
    <source>
        <dbReference type="ARBA" id="ARBA00022692"/>
    </source>
</evidence>
<dbReference type="InterPro" id="IPR058982">
    <property type="entry name" value="Beta-barrel_AprE"/>
</dbReference>
<evidence type="ECO:0000313" key="13">
    <source>
        <dbReference type="Proteomes" id="UP000236753"/>
    </source>
</evidence>
<keyword evidence="7 9" id="KW-1133">Transmembrane helix</keyword>
<dbReference type="PANTHER" id="PTHR30386">
    <property type="entry name" value="MEMBRANE FUSION SUBUNIT OF EMRAB-TOLC MULTIDRUG EFFLUX PUMP"/>
    <property type="match status" value="1"/>
</dbReference>
<comment type="similarity">
    <text evidence="2 9">Belongs to the membrane fusion protein (MFP) (TC 8.A.1) family.</text>
</comment>
<evidence type="ECO:0000256" key="2">
    <source>
        <dbReference type="ARBA" id="ARBA00009477"/>
    </source>
</evidence>
<dbReference type="OrthoDB" id="9775513at2"/>
<keyword evidence="3 9" id="KW-0813">Transport</keyword>
<evidence type="ECO:0000256" key="4">
    <source>
        <dbReference type="ARBA" id="ARBA00022475"/>
    </source>
</evidence>
<reference evidence="12 13" key="1">
    <citation type="submission" date="2016-10" db="EMBL/GenBank/DDBJ databases">
        <authorList>
            <person name="de Groot N.N."/>
        </authorList>
    </citation>
    <scope>NUCLEOTIDE SEQUENCE [LARGE SCALE GENOMIC DNA]</scope>
    <source>
        <strain evidence="12 13">Nm13</strain>
    </source>
</reference>
<dbReference type="AlphaFoldDB" id="A0A1H5WU78"/>
<gene>
    <name evidence="12" type="ORF">SAMN05216334_12130</name>
</gene>
<dbReference type="GO" id="GO:0005886">
    <property type="term" value="C:plasma membrane"/>
    <property type="evidence" value="ECO:0007669"/>
    <property type="project" value="UniProtKB-SubCell"/>
</dbReference>
<keyword evidence="8 9" id="KW-0472">Membrane</keyword>
<evidence type="ECO:0000256" key="1">
    <source>
        <dbReference type="ARBA" id="ARBA00004377"/>
    </source>
</evidence>